<feature type="compositionally biased region" description="Polar residues" evidence="1">
    <location>
        <begin position="63"/>
        <end position="101"/>
    </location>
</feature>
<evidence type="ECO:0000313" key="2">
    <source>
        <dbReference type="EMBL" id="CAD8319694.1"/>
    </source>
</evidence>
<gene>
    <name evidence="2" type="ORF">TDUB1175_LOCUS18110</name>
</gene>
<evidence type="ECO:0000256" key="1">
    <source>
        <dbReference type="SAM" id="MobiDB-lite"/>
    </source>
</evidence>
<protein>
    <submittedName>
        <fullName evidence="2">Uncharacterized protein</fullName>
    </submittedName>
</protein>
<feature type="region of interest" description="Disordered" evidence="1">
    <location>
        <begin position="1"/>
        <end position="101"/>
    </location>
</feature>
<name>A0A7R9ZEU9_9STRA</name>
<feature type="compositionally biased region" description="Basic and acidic residues" evidence="1">
    <location>
        <begin position="1"/>
        <end position="13"/>
    </location>
</feature>
<organism evidence="2">
    <name type="scientific">Pseudictyota dubia</name>
    <dbReference type="NCBI Taxonomy" id="2749911"/>
    <lineage>
        <taxon>Eukaryota</taxon>
        <taxon>Sar</taxon>
        <taxon>Stramenopiles</taxon>
        <taxon>Ochrophyta</taxon>
        <taxon>Bacillariophyta</taxon>
        <taxon>Mediophyceae</taxon>
        <taxon>Biddulphiophycidae</taxon>
        <taxon>Eupodiscales</taxon>
        <taxon>Odontellaceae</taxon>
        <taxon>Pseudictyota</taxon>
    </lineage>
</organism>
<accession>A0A7R9ZEU9</accession>
<dbReference type="AlphaFoldDB" id="A0A7R9ZEU9"/>
<feature type="compositionally biased region" description="Basic residues" evidence="1">
    <location>
        <begin position="14"/>
        <end position="26"/>
    </location>
</feature>
<proteinExistence type="predicted"/>
<sequence>MENGERWESEGGKAKRRSERKSRRKNGMQWDAKGMGWGRDGDGMGMGWERDGIQQHPFRRHTTNTTTLSHPQNTNCKTSHSMNDANLTPKTAPDSSQRQLQ</sequence>
<dbReference type="EMBL" id="HBED01036094">
    <property type="protein sequence ID" value="CAD8319694.1"/>
    <property type="molecule type" value="Transcribed_RNA"/>
</dbReference>
<feature type="compositionally biased region" description="Gly residues" evidence="1">
    <location>
        <begin position="35"/>
        <end position="46"/>
    </location>
</feature>
<reference evidence="2" key="1">
    <citation type="submission" date="2021-01" db="EMBL/GenBank/DDBJ databases">
        <authorList>
            <person name="Corre E."/>
            <person name="Pelletier E."/>
            <person name="Niang G."/>
            <person name="Scheremetjew M."/>
            <person name="Finn R."/>
            <person name="Kale V."/>
            <person name="Holt S."/>
            <person name="Cochrane G."/>
            <person name="Meng A."/>
            <person name="Brown T."/>
            <person name="Cohen L."/>
        </authorList>
    </citation>
    <scope>NUCLEOTIDE SEQUENCE</scope>
    <source>
        <strain evidence="2">CCMP147</strain>
    </source>
</reference>